<name>A0A1H3XGG5_9BACI</name>
<organism evidence="1 2">
    <name type="scientific">Thalassobacillus cyri</name>
    <dbReference type="NCBI Taxonomy" id="571932"/>
    <lineage>
        <taxon>Bacteria</taxon>
        <taxon>Bacillati</taxon>
        <taxon>Bacillota</taxon>
        <taxon>Bacilli</taxon>
        <taxon>Bacillales</taxon>
        <taxon>Bacillaceae</taxon>
        <taxon>Thalassobacillus</taxon>
    </lineage>
</organism>
<dbReference type="Proteomes" id="UP000198584">
    <property type="component" value="Unassembled WGS sequence"/>
</dbReference>
<gene>
    <name evidence="1" type="ORF">SAMN05421743_102145</name>
</gene>
<evidence type="ECO:0000313" key="1">
    <source>
        <dbReference type="EMBL" id="SDZ98446.1"/>
    </source>
</evidence>
<dbReference type="AlphaFoldDB" id="A0A1H3XGG5"/>
<sequence>MNSYFWRNSAHPWPVPYYFYPNSAFSAVRTAKCISPAEVKLKSDMRSLWEEHVAWTRMTIISLKAQSTLS</sequence>
<reference evidence="1 2" key="1">
    <citation type="submission" date="2016-10" db="EMBL/GenBank/DDBJ databases">
        <authorList>
            <person name="de Groot N.N."/>
        </authorList>
    </citation>
    <scope>NUCLEOTIDE SEQUENCE [LARGE SCALE GENOMIC DNA]</scope>
    <source>
        <strain evidence="1 2">CCM7597</strain>
    </source>
</reference>
<keyword evidence="2" id="KW-1185">Reference proteome</keyword>
<dbReference type="EMBL" id="FNQR01000002">
    <property type="protein sequence ID" value="SDZ98446.1"/>
    <property type="molecule type" value="Genomic_DNA"/>
</dbReference>
<dbReference type="STRING" id="571932.SAMN05421743_102145"/>
<proteinExistence type="predicted"/>
<accession>A0A1H3XGG5</accession>
<evidence type="ECO:0000313" key="2">
    <source>
        <dbReference type="Proteomes" id="UP000198584"/>
    </source>
</evidence>
<protein>
    <submittedName>
        <fullName evidence="1">Uncharacterized protein</fullName>
    </submittedName>
</protein>